<feature type="compositionally biased region" description="Low complexity" evidence="1">
    <location>
        <begin position="1"/>
        <end position="25"/>
    </location>
</feature>
<proteinExistence type="predicted"/>
<accession>A0A1R1PUP2</accession>
<feature type="transmembrane region" description="Helical" evidence="2">
    <location>
        <begin position="100"/>
        <end position="123"/>
    </location>
</feature>
<dbReference type="AlphaFoldDB" id="A0A1R1PUP2"/>
<reference evidence="4" key="1">
    <citation type="submission" date="2017-01" db="EMBL/GenBank/DDBJ databases">
        <authorList>
            <person name="Wang Y."/>
            <person name="White M."/>
            <person name="Kvist S."/>
            <person name="Moncalvo J.-M."/>
        </authorList>
    </citation>
    <scope>NUCLEOTIDE SEQUENCE [LARGE SCALE GENOMIC DNA]</scope>
    <source>
        <strain evidence="4">COL-18-3</strain>
    </source>
</reference>
<dbReference type="Proteomes" id="UP000188320">
    <property type="component" value="Unassembled WGS sequence"/>
</dbReference>
<feature type="transmembrane region" description="Helical" evidence="2">
    <location>
        <begin position="129"/>
        <end position="148"/>
    </location>
</feature>
<feature type="transmembrane region" description="Helical" evidence="2">
    <location>
        <begin position="237"/>
        <end position="260"/>
    </location>
</feature>
<evidence type="ECO:0000313" key="4">
    <source>
        <dbReference type="Proteomes" id="UP000188320"/>
    </source>
</evidence>
<keyword evidence="4" id="KW-1185">Reference proteome</keyword>
<keyword evidence="2" id="KW-0472">Membrane</keyword>
<evidence type="ECO:0000256" key="1">
    <source>
        <dbReference type="SAM" id="MobiDB-lite"/>
    </source>
</evidence>
<dbReference type="EMBL" id="LSSK01000162">
    <property type="protein sequence ID" value="OMH84700.1"/>
    <property type="molecule type" value="Genomic_DNA"/>
</dbReference>
<name>A0A1R1PUP2_ZANCU</name>
<keyword evidence="2" id="KW-0812">Transmembrane</keyword>
<protein>
    <submittedName>
        <fullName evidence="3">Uncharacterized protein</fullName>
    </submittedName>
</protein>
<feature type="region of interest" description="Disordered" evidence="1">
    <location>
        <begin position="1"/>
        <end position="32"/>
    </location>
</feature>
<evidence type="ECO:0000256" key="2">
    <source>
        <dbReference type="SAM" id="Phobius"/>
    </source>
</evidence>
<evidence type="ECO:0000313" key="3">
    <source>
        <dbReference type="EMBL" id="OMH84700.1"/>
    </source>
</evidence>
<organism evidence="3 4">
    <name type="scientific">Zancudomyces culisetae</name>
    <name type="common">Gut fungus</name>
    <name type="synonym">Smittium culisetae</name>
    <dbReference type="NCBI Taxonomy" id="1213189"/>
    <lineage>
        <taxon>Eukaryota</taxon>
        <taxon>Fungi</taxon>
        <taxon>Fungi incertae sedis</taxon>
        <taxon>Zoopagomycota</taxon>
        <taxon>Kickxellomycotina</taxon>
        <taxon>Harpellomycetes</taxon>
        <taxon>Harpellales</taxon>
        <taxon>Legeriomycetaceae</taxon>
        <taxon>Zancudomyces</taxon>
    </lineage>
</organism>
<keyword evidence="2" id="KW-1133">Transmembrane helix</keyword>
<comment type="caution">
    <text evidence="3">The sequence shown here is derived from an EMBL/GenBank/DDBJ whole genome shotgun (WGS) entry which is preliminary data.</text>
</comment>
<sequence length="266" mass="29015">MLRYPSDSSINSNNSSSKNGCSSGSTLGKATSSKISGENITAANTQTPTTQKTHLLYNQSTPFNRHCSNSTISATFDDCVCISRISSQPETSNSTSTTNLVATILGLAVVATLPTLLFCLYLYNSDMSATDVVVSILSPVYNLLYIFVRHAKKLLLQILLHLFDTIFGKFIDVYVNVTNDNTTQSLGGDSTANPSFKALDYYSYCSNILLSLLGTTTNSTSTLDANANASVDGISSFMFLLSWIFLFRLLFCILVFHFLFRSLLPL</sequence>
<gene>
    <name evidence="3" type="ORF">AX774_g1767</name>
</gene>